<keyword evidence="7" id="KW-0805">Transcription regulation</keyword>
<dbReference type="Gene3D" id="2.30.30.90">
    <property type="match status" value="1"/>
</dbReference>
<evidence type="ECO:0000313" key="15">
    <source>
        <dbReference type="EMBL" id="SFE50624.1"/>
    </source>
</evidence>
<keyword evidence="8" id="KW-0238">DNA-binding</keyword>
<dbReference type="SMART" id="SM00529">
    <property type="entry name" value="HTH_DTXR"/>
    <property type="match status" value="1"/>
</dbReference>
<proteinExistence type="inferred from homology"/>
<dbReference type="EMBL" id="FONA01000012">
    <property type="protein sequence ID" value="SFE50624.1"/>
    <property type="molecule type" value="Genomic_DNA"/>
</dbReference>
<dbReference type="Proteomes" id="UP000181976">
    <property type="component" value="Unassembled WGS sequence"/>
</dbReference>
<evidence type="ECO:0000313" key="16">
    <source>
        <dbReference type="Proteomes" id="UP000181976"/>
    </source>
</evidence>
<evidence type="ECO:0000256" key="10">
    <source>
        <dbReference type="ARBA" id="ARBA00023163"/>
    </source>
</evidence>
<evidence type="ECO:0000256" key="7">
    <source>
        <dbReference type="ARBA" id="ARBA00023015"/>
    </source>
</evidence>
<dbReference type="Pfam" id="PF02742">
    <property type="entry name" value="Fe_dep_repr_C"/>
    <property type="match status" value="1"/>
</dbReference>
<keyword evidence="6" id="KW-0678">Repressor</keyword>
<dbReference type="InterPro" id="IPR050536">
    <property type="entry name" value="DtxR_MntR_Metal-Reg"/>
</dbReference>
<dbReference type="GO" id="GO:0005737">
    <property type="term" value="C:cytoplasm"/>
    <property type="evidence" value="ECO:0007669"/>
    <property type="project" value="UniProtKB-SubCell"/>
</dbReference>
<evidence type="ECO:0000256" key="6">
    <source>
        <dbReference type="ARBA" id="ARBA00022491"/>
    </source>
</evidence>
<dbReference type="GO" id="GO:0046914">
    <property type="term" value="F:transition metal ion binding"/>
    <property type="evidence" value="ECO:0007669"/>
    <property type="project" value="InterPro"/>
</dbReference>
<comment type="subunit">
    <text evidence="3">Homodimer.</text>
</comment>
<comment type="subcellular location">
    <subcellularLocation>
        <location evidence="1">Cytoplasm</location>
    </subcellularLocation>
</comment>
<evidence type="ECO:0000259" key="14">
    <source>
        <dbReference type="PROSITE" id="PS50944"/>
    </source>
</evidence>
<dbReference type="InterPro" id="IPR007167">
    <property type="entry name" value="Fe-transptr_FeoA-like"/>
</dbReference>
<evidence type="ECO:0000256" key="11">
    <source>
        <dbReference type="ARBA" id="ARBA00023211"/>
    </source>
</evidence>
<dbReference type="InterPro" id="IPR036390">
    <property type="entry name" value="WH_DNA-bd_sf"/>
</dbReference>
<keyword evidence="16" id="KW-1185">Reference proteome</keyword>
<dbReference type="GO" id="GO:0003700">
    <property type="term" value="F:DNA-binding transcription factor activity"/>
    <property type="evidence" value="ECO:0007669"/>
    <property type="project" value="InterPro"/>
</dbReference>
<dbReference type="InterPro" id="IPR036388">
    <property type="entry name" value="WH-like_DNA-bd_sf"/>
</dbReference>
<keyword evidence="11" id="KW-0464">Manganese</keyword>
<dbReference type="InParanoid" id="A0A1I2B380"/>
<comment type="function">
    <text evidence="12">In the presence of manganese, represses expression of mntH and mntS. Up-regulates expression of mntP.</text>
</comment>
<dbReference type="InterPro" id="IPR038157">
    <property type="entry name" value="FeoA_core_dom"/>
</dbReference>
<organism evidence="15 16">
    <name type="scientific">Thermophagus xiamenensis</name>
    <dbReference type="NCBI Taxonomy" id="385682"/>
    <lineage>
        <taxon>Bacteria</taxon>
        <taxon>Pseudomonadati</taxon>
        <taxon>Bacteroidota</taxon>
        <taxon>Bacteroidia</taxon>
        <taxon>Marinilabiliales</taxon>
        <taxon>Marinilabiliaceae</taxon>
        <taxon>Thermophagus</taxon>
    </lineage>
</organism>
<gene>
    <name evidence="15" type="ORF">SAMN05444380_11283</name>
</gene>
<accession>A0A1I2B380</accession>
<reference evidence="15 16" key="1">
    <citation type="submission" date="2016-10" db="EMBL/GenBank/DDBJ databases">
        <authorList>
            <person name="de Groot N.N."/>
        </authorList>
    </citation>
    <scope>NUCLEOTIDE SEQUENCE [LARGE SCALE GENOMIC DNA]</scope>
    <source>
        <strain evidence="15 16">DSM 19012</strain>
    </source>
</reference>
<dbReference type="SUPFAM" id="SSF47979">
    <property type="entry name" value="Iron-dependent repressor protein, dimerization domain"/>
    <property type="match status" value="1"/>
</dbReference>
<evidence type="ECO:0000256" key="2">
    <source>
        <dbReference type="ARBA" id="ARBA00007871"/>
    </source>
</evidence>
<comment type="similarity">
    <text evidence="2">Belongs to the DtxR/MntR family.</text>
</comment>
<dbReference type="Pfam" id="PF01325">
    <property type="entry name" value="Fe_dep_repress"/>
    <property type="match status" value="1"/>
</dbReference>
<dbReference type="eggNOG" id="COG1321">
    <property type="taxonomic scope" value="Bacteria"/>
</dbReference>
<keyword evidence="10" id="KW-0804">Transcription</keyword>
<dbReference type="InterPro" id="IPR001367">
    <property type="entry name" value="Fe_dep_repressor"/>
</dbReference>
<protein>
    <recommendedName>
        <fullName evidence="4">Transcriptional regulator MntR</fullName>
    </recommendedName>
    <alternativeName>
        <fullName evidence="13">Manganese transport regulator</fullName>
    </alternativeName>
</protein>
<dbReference type="InterPro" id="IPR036421">
    <property type="entry name" value="Fe_dep_repressor_sf"/>
</dbReference>
<dbReference type="InterPro" id="IPR022689">
    <property type="entry name" value="Iron_dep_repressor"/>
</dbReference>
<dbReference type="GO" id="GO:0046983">
    <property type="term" value="F:protein dimerization activity"/>
    <property type="evidence" value="ECO:0007669"/>
    <property type="project" value="InterPro"/>
</dbReference>
<evidence type="ECO:0000256" key="5">
    <source>
        <dbReference type="ARBA" id="ARBA00022490"/>
    </source>
</evidence>
<dbReference type="STRING" id="385682.SAMN05444380_11283"/>
<name>A0A1I2B380_9BACT</name>
<dbReference type="RefSeq" id="WP_029626749.1">
    <property type="nucleotide sequence ID" value="NZ_AFSL01000102.1"/>
</dbReference>
<feature type="domain" description="HTH dtxR-type" evidence="14">
    <location>
        <begin position="1"/>
        <end position="61"/>
    </location>
</feature>
<dbReference type="GO" id="GO:0003677">
    <property type="term" value="F:DNA binding"/>
    <property type="evidence" value="ECO:0007669"/>
    <property type="project" value="UniProtKB-KW"/>
</dbReference>
<dbReference type="Gene3D" id="1.10.60.10">
    <property type="entry name" value="Iron dependent repressor, metal binding and dimerisation domain"/>
    <property type="match status" value="1"/>
</dbReference>
<evidence type="ECO:0000256" key="13">
    <source>
        <dbReference type="ARBA" id="ARBA00032593"/>
    </source>
</evidence>
<dbReference type="Gene3D" id="1.10.10.10">
    <property type="entry name" value="Winged helix-like DNA-binding domain superfamily/Winged helix DNA-binding domain"/>
    <property type="match status" value="1"/>
</dbReference>
<dbReference type="PANTHER" id="PTHR33238">
    <property type="entry name" value="IRON (METAL) DEPENDENT REPRESSOR, DTXR FAMILY"/>
    <property type="match status" value="1"/>
</dbReference>
<evidence type="ECO:0000256" key="8">
    <source>
        <dbReference type="ARBA" id="ARBA00023125"/>
    </source>
</evidence>
<keyword evidence="5" id="KW-0963">Cytoplasm</keyword>
<dbReference type="Pfam" id="PF04023">
    <property type="entry name" value="FeoA"/>
    <property type="match status" value="1"/>
</dbReference>
<dbReference type="PANTHER" id="PTHR33238:SF11">
    <property type="entry name" value="TRANSCRIPTIONAL REGULATOR MNTR"/>
    <property type="match status" value="1"/>
</dbReference>
<dbReference type="InterPro" id="IPR022687">
    <property type="entry name" value="HTH_DTXR"/>
</dbReference>
<evidence type="ECO:0000256" key="3">
    <source>
        <dbReference type="ARBA" id="ARBA00011738"/>
    </source>
</evidence>
<dbReference type="AlphaFoldDB" id="A0A1I2B380"/>
<evidence type="ECO:0000256" key="4">
    <source>
        <dbReference type="ARBA" id="ARBA00022386"/>
    </source>
</evidence>
<dbReference type="PROSITE" id="PS50944">
    <property type="entry name" value="HTH_DTXR"/>
    <property type="match status" value="1"/>
</dbReference>
<evidence type="ECO:0000256" key="12">
    <source>
        <dbReference type="ARBA" id="ARBA00025185"/>
    </source>
</evidence>
<dbReference type="SUPFAM" id="SSF46785">
    <property type="entry name" value="Winged helix' DNA-binding domain"/>
    <property type="match status" value="1"/>
</dbReference>
<evidence type="ECO:0000256" key="9">
    <source>
        <dbReference type="ARBA" id="ARBA00023159"/>
    </source>
</evidence>
<keyword evidence="9" id="KW-0010">Activator</keyword>
<sequence length="216" mass="24454">MKTKENYLKAMYMIVQEGKSISLSLLSEKMGVSIPTANSMVKRLDDMGLVKYRKYKPLELTPKGKKAAGRILRKHRIAEMYLVEQLGFSWEEVHDIAEEIEHIPSEKLFDKMDEALGFPETDPHGSPIPDKNGNMSSTCYAKLADMESGQTVRLCAIHKSDAPLLKFLNQKELKLGTIIKILHIEPFDKSMTVSYDDFSEVVLSNDVCVRLLVEVC</sequence>
<evidence type="ECO:0000256" key="1">
    <source>
        <dbReference type="ARBA" id="ARBA00004496"/>
    </source>
</evidence>